<organism evidence="2">
    <name type="scientific">Singulisphaera sp. Ch08</name>
    <dbReference type="NCBI Taxonomy" id="3120278"/>
    <lineage>
        <taxon>Bacteria</taxon>
        <taxon>Pseudomonadati</taxon>
        <taxon>Planctomycetota</taxon>
        <taxon>Planctomycetia</taxon>
        <taxon>Isosphaerales</taxon>
        <taxon>Isosphaeraceae</taxon>
        <taxon>Singulisphaera</taxon>
    </lineage>
</organism>
<evidence type="ECO:0008006" key="3">
    <source>
        <dbReference type="Google" id="ProtNLM"/>
    </source>
</evidence>
<sequence>MNPPGGLPFEPSSLPILGGIDPGLPDPSAIWPGMPPGGLPYGPPSLPIPGGIDPGLPDPSAPWPGMPPGGLPYGPPSLPIPGGIDPSAPWPGMPPGGLPYGPPSLPIPGGIDPGLPDPSDPWPSIPIPGGPSPLPIPGGIDPGLPNASGDLATLRAVETTPSDGAVLTEPPTVLSVKFNQPFAPYSVSQDIGLVRVDANGNVLENLTGWLRTALNLTTDPSVLPSTIQGKLAPGRYQILILGRTSQLSGLDTPSGAGAPLINRGTDQVVSTFTIGSQKPAGETPQTLADATDLGTVGPIPIATSASLDLGFHVGNYQLYKVTLAAGHFWRLGAEVTAQRDGGTLNSVLSLFDANGRVLKSADVGLPDAPFDPYFFVGLEPGTYYLGVSSVRNRPDAPGGYDPVNGVFGASGSSQADGSYTLHVVASVADTPTSLLDSQLIYSDPLDPRPTGIVVVFSGPMDLNSFASSVDSKGNVTFAGLELVDESGRVWSLIPTSFKGSNSQYSFLFSDPLPQGKYSLRVPTSGSVTDLTGRAPVAKGSGRDTRNGVLASWTVKSHARTQDANDLGTILRDASAAVTRANLLAAGSTATYRFVVPADGYYTLETTASSESFLIQMVGSDLTTTIQSGGRNGLNSSTVFLTSGIYSLKYKATGPGPVKLSLALFRKQVAPEAILDNGVGQGPALNLALITPIPLNPTGQGGMPSEPTGLPLGPEPASPSPLAPTTPVPGVPVQSTTSHSLIASADNGLVLTLGSGLIGSPIAGAEHVAAVGPGTLTGTTALAANTPGVLQGILYGPSLGRTTPNLSGESLLTSSDVTGESGEPLASTVGALITPEPPTVPSPNERVIASPSEWLSGFGTMLLHGLGLASSSPTSMELEAAPSEPIERIVLSRDDLVTPATEEQVEHASMAAPLGVSLVSILALRLQHPVRRWVEQARGERTKRRSAGHGPHKRA</sequence>
<gene>
    <name evidence="2" type="ORF">V5E97_39820</name>
</gene>
<dbReference type="Gene3D" id="2.60.120.380">
    <property type="match status" value="1"/>
</dbReference>
<feature type="compositionally biased region" description="Pro residues" evidence="1">
    <location>
        <begin position="115"/>
        <end position="136"/>
    </location>
</feature>
<feature type="compositionally biased region" description="Pro residues" evidence="1">
    <location>
        <begin position="712"/>
        <end position="729"/>
    </location>
</feature>
<name>A0AAU7CH33_9BACT</name>
<feature type="region of interest" description="Disordered" evidence="1">
    <location>
        <begin position="1"/>
        <end position="70"/>
    </location>
</feature>
<feature type="compositionally biased region" description="Pro residues" evidence="1">
    <location>
        <begin position="56"/>
        <end position="70"/>
    </location>
</feature>
<feature type="region of interest" description="Disordered" evidence="1">
    <location>
        <begin position="106"/>
        <end position="149"/>
    </location>
</feature>
<accession>A0AAU7CH33</accession>
<reference evidence="2" key="1">
    <citation type="submission" date="2024-05" db="EMBL/GenBank/DDBJ databases">
        <title>Planctomycetes of the genus Singulisphaera possess chitinolytic capabilities.</title>
        <authorList>
            <person name="Ivanova A."/>
        </authorList>
    </citation>
    <scope>NUCLEOTIDE SEQUENCE</scope>
    <source>
        <strain evidence="2">Ch08T</strain>
    </source>
</reference>
<evidence type="ECO:0000313" key="2">
    <source>
        <dbReference type="EMBL" id="XBH04398.1"/>
    </source>
</evidence>
<proteinExistence type="predicted"/>
<dbReference type="AlphaFoldDB" id="A0AAU7CH33"/>
<evidence type="ECO:0000256" key="1">
    <source>
        <dbReference type="SAM" id="MobiDB-lite"/>
    </source>
</evidence>
<dbReference type="EMBL" id="CP155447">
    <property type="protein sequence ID" value="XBH04398.1"/>
    <property type="molecule type" value="Genomic_DNA"/>
</dbReference>
<dbReference type="RefSeq" id="WP_406697156.1">
    <property type="nucleotide sequence ID" value="NZ_CP155447.1"/>
</dbReference>
<feature type="region of interest" description="Disordered" evidence="1">
    <location>
        <begin position="934"/>
        <end position="954"/>
    </location>
</feature>
<feature type="region of interest" description="Disordered" evidence="1">
    <location>
        <begin position="696"/>
        <end position="734"/>
    </location>
</feature>
<feature type="compositionally biased region" description="Pro residues" evidence="1">
    <location>
        <begin position="33"/>
        <end position="47"/>
    </location>
</feature>
<feature type="compositionally biased region" description="Basic residues" evidence="1">
    <location>
        <begin position="940"/>
        <end position="954"/>
    </location>
</feature>
<protein>
    <recommendedName>
        <fullName evidence="3">Peptidase C-terminal archaeal/bacterial domain-containing protein</fullName>
    </recommendedName>
</protein>